<gene>
    <name evidence="1" type="ORF">O6H91_06G126800</name>
</gene>
<comment type="caution">
    <text evidence="1">The sequence shown here is derived from an EMBL/GenBank/DDBJ whole genome shotgun (WGS) entry which is preliminary data.</text>
</comment>
<keyword evidence="2" id="KW-1185">Reference proteome</keyword>
<reference evidence="2" key="1">
    <citation type="journal article" date="2024" name="Proc. Natl. Acad. Sci. U.S.A.">
        <title>Extraordinary preservation of gene collinearity over three hundred million years revealed in homosporous lycophytes.</title>
        <authorList>
            <person name="Li C."/>
            <person name="Wickell D."/>
            <person name="Kuo L.Y."/>
            <person name="Chen X."/>
            <person name="Nie B."/>
            <person name="Liao X."/>
            <person name="Peng D."/>
            <person name="Ji J."/>
            <person name="Jenkins J."/>
            <person name="Williams M."/>
            <person name="Shu S."/>
            <person name="Plott C."/>
            <person name="Barry K."/>
            <person name="Rajasekar S."/>
            <person name="Grimwood J."/>
            <person name="Han X."/>
            <person name="Sun S."/>
            <person name="Hou Z."/>
            <person name="He W."/>
            <person name="Dai G."/>
            <person name="Sun C."/>
            <person name="Schmutz J."/>
            <person name="Leebens-Mack J.H."/>
            <person name="Li F.W."/>
            <person name="Wang L."/>
        </authorList>
    </citation>
    <scope>NUCLEOTIDE SEQUENCE [LARGE SCALE GENOMIC DNA]</scope>
    <source>
        <strain evidence="2">cv. PW_Plant_1</strain>
    </source>
</reference>
<dbReference type="Proteomes" id="UP001162992">
    <property type="component" value="Chromosome 6"/>
</dbReference>
<organism evidence="1 2">
    <name type="scientific">Diphasiastrum complanatum</name>
    <name type="common">Issler's clubmoss</name>
    <name type="synonym">Lycopodium complanatum</name>
    <dbReference type="NCBI Taxonomy" id="34168"/>
    <lineage>
        <taxon>Eukaryota</taxon>
        <taxon>Viridiplantae</taxon>
        <taxon>Streptophyta</taxon>
        <taxon>Embryophyta</taxon>
        <taxon>Tracheophyta</taxon>
        <taxon>Lycopodiopsida</taxon>
        <taxon>Lycopodiales</taxon>
        <taxon>Lycopodiaceae</taxon>
        <taxon>Lycopodioideae</taxon>
        <taxon>Diphasiastrum</taxon>
    </lineage>
</organism>
<dbReference type="EMBL" id="CM055097">
    <property type="protein sequence ID" value="KAJ7554129.1"/>
    <property type="molecule type" value="Genomic_DNA"/>
</dbReference>
<evidence type="ECO:0000313" key="2">
    <source>
        <dbReference type="Proteomes" id="UP001162992"/>
    </source>
</evidence>
<sequence length="261" mass="27767">MAIMSRGSFHALLTLSAFMIPATMLCQNEQYDTAWQLSHATWYGEPEGDGSDGGACGFGVLAGTSYTSNIAAGSSPIFKDGEGCGACYQIKCIKNELCKTEPITVVITDLCPGGDFCEGKVHFDLSGTAFGNLAVSGKNSDLRAVGVLDLEYMRVPCSYPGQNVAFQIDPASNSQWLSIVVKYEAGPGNLQLVELQEAGSSTWQSCTRNWGANWSFNGQLKGPLSVRLTSGISGKVLVSRNSIPEAWQPGYTYASGVQITS</sequence>
<proteinExistence type="predicted"/>
<name>A0ACC2DIF9_DIPCM</name>
<evidence type="ECO:0000313" key="1">
    <source>
        <dbReference type="EMBL" id="KAJ7554129.1"/>
    </source>
</evidence>
<protein>
    <submittedName>
        <fullName evidence="1">Uncharacterized protein</fullName>
    </submittedName>
</protein>
<accession>A0ACC2DIF9</accession>